<dbReference type="KEGG" id="fgi:OP10G_0164"/>
<proteinExistence type="predicted"/>
<keyword evidence="3" id="KW-1185">Reference proteome</keyword>
<organism evidence="2 3">
    <name type="scientific">Fimbriimonas ginsengisoli Gsoil 348</name>
    <dbReference type="NCBI Taxonomy" id="661478"/>
    <lineage>
        <taxon>Bacteria</taxon>
        <taxon>Bacillati</taxon>
        <taxon>Armatimonadota</taxon>
        <taxon>Fimbriimonadia</taxon>
        <taxon>Fimbriimonadales</taxon>
        <taxon>Fimbriimonadaceae</taxon>
        <taxon>Fimbriimonas</taxon>
    </lineage>
</organism>
<accession>A0A068NJA1</accession>
<gene>
    <name evidence="2" type="ORF">OP10G_0164</name>
</gene>
<dbReference type="HOGENOM" id="CLU_1719646_0_0_0"/>
<dbReference type="STRING" id="661478.OP10G_0164"/>
<sequence length="152" mass="16584">MSSTMHTAAGDLRKMAENMKRARTVELAAMADDTLQTAIVISSGMTPTSEISGELNHPYGHGPSNARGPRGPIPNAGNPAIVNEQDGDFLAHWRQHVGEREFEVFNDSPIAEYLEDGTETMVPRQFLELAQSIALPDPDQRLSEALDRCIPS</sequence>
<dbReference type="Proteomes" id="UP000027982">
    <property type="component" value="Chromosome"/>
</dbReference>
<dbReference type="RefSeq" id="WP_025227791.1">
    <property type="nucleotide sequence ID" value="NZ_CP007139.1"/>
</dbReference>
<feature type="region of interest" description="Disordered" evidence="1">
    <location>
        <begin position="51"/>
        <end position="80"/>
    </location>
</feature>
<evidence type="ECO:0000313" key="2">
    <source>
        <dbReference type="EMBL" id="AIE83532.1"/>
    </source>
</evidence>
<protein>
    <submittedName>
        <fullName evidence="2">Uncharacterized protein</fullName>
    </submittedName>
</protein>
<name>A0A068NJA1_FIMGI</name>
<evidence type="ECO:0000256" key="1">
    <source>
        <dbReference type="SAM" id="MobiDB-lite"/>
    </source>
</evidence>
<reference evidence="2 3" key="1">
    <citation type="journal article" date="2014" name="PLoS ONE">
        <title>The first complete genome sequence of the class fimbriimonadia in the phylum armatimonadetes.</title>
        <authorList>
            <person name="Hu Z.Y."/>
            <person name="Wang Y.Z."/>
            <person name="Im W.T."/>
            <person name="Wang S.Y."/>
            <person name="Zhao G.P."/>
            <person name="Zheng H.J."/>
            <person name="Quan Z.X."/>
        </authorList>
    </citation>
    <scope>NUCLEOTIDE SEQUENCE [LARGE SCALE GENOMIC DNA]</scope>
    <source>
        <strain evidence="2">Gsoil 348</strain>
    </source>
</reference>
<evidence type="ECO:0000313" key="3">
    <source>
        <dbReference type="Proteomes" id="UP000027982"/>
    </source>
</evidence>
<dbReference type="AlphaFoldDB" id="A0A068NJA1"/>
<dbReference type="EMBL" id="CP007139">
    <property type="protein sequence ID" value="AIE83532.1"/>
    <property type="molecule type" value="Genomic_DNA"/>
</dbReference>